<protein>
    <submittedName>
        <fullName evidence="1">Uncharacterized protein</fullName>
    </submittedName>
</protein>
<proteinExistence type="predicted"/>
<sequence>ISFSLSLQIGFVHSLLCELRQEQSRPHVHLQPHSLSNPPLQLMSAPVIDATTFPASMSSMDGLGQQQPCSATTFTVIRLLKRLWSMLVWSQQQCSAIQSASLLQSLKLQVHNLLAEA</sequence>
<gene>
    <name evidence="1" type="ORF">BaRGS_00039570</name>
</gene>
<name>A0ABD0J2K0_9CAEN</name>
<dbReference type="EMBL" id="JACVVK020000702">
    <property type="protein sequence ID" value="KAK7454417.1"/>
    <property type="molecule type" value="Genomic_DNA"/>
</dbReference>
<organism evidence="1 2">
    <name type="scientific">Batillaria attramentaria</name>
    <dbReference type="NCBI Taxonomy" id="370345"/>
    <lineage>
        <taxon>Eukaryota</taxon>
        <taxon>Metazoa</taxon>
        <taxon>Spiralia</taxon>
        <taxon>Lophotrochozoa</taxon>
        <taxon>Mollusca</taxon>
        <taxon>Gastropoda</taxon>
        <taxon>Caenogastropoda</taxon>
        <taxon>Sorbeoconcha</taxon>
        <taxon>Cerithioidea</taxon>
        <taxon>Batillariidae</taxon>
        <taxon>Batillaria</taxon>
    </lineage>
</organism>
<dbReference type="Proteomes" id="UP001519460">
    <property type="component" value="Unassembled WGS sequence"/>
</dbReference>
<comment type="caution">
    <text evidence="1">The sequence shown here is derived from an EMBL/GenBank/DDBJ whole genome shotgun (WGS) entry which is preliminary data.</text>
</comment>
<evidence type="ECO:0000313" key="1">
    <source>
        <dbReference type="EMBL" id="KAK7454417.1"/>
    </source>
</evidence>
<evidence type="ECO:0000313" key="2">
    <source>
        <dbReference type="Proteomes" id="UP001519460"/>
    </source>
</evidence>
<dbReference type="AlphaFoldDB" id="A0ABD0J2K0"/>
<feature type="non-terminal residue" evidence="1">
    <location>
        <position position="1"/>
    </location>
</feature>
<accession>A0ABD0J2K0</accession>
<keyword evidence="2" id="KW-1185">Reference proteome</keyword>
<reference evidence="1 2" key="1">
    <citation type="journal article" date="2023" name="Sci. Data">
        <title>Genome assembly of the Korean intertidal mud-creeper Batillaria attramentaria.</title>
        <authorList>
            <person name="Patra A.K."/>
            <person name="Ho P.T."/>
            <person name="Jun S."/>
            <person name="Lee S.J."/>
            <person name="Kim Y."/>
            <person name="Won Y.J."/>
        </authorList>
    </citation>
    <scope>NUCLEOTIDE SEQUENCE [LARGE SCALE GENOMIC DNA]</scope>
    <source>
        <strain evidence="1">Wonlab-2016</strain>
    </source>
</reference>